<dbReference type="PRINTS" id="PR00188">
    <property type="entry name" value="PLANTGLOBIN"/>
</dbReference>
<evidence type="ECO:0000256" key="5">
    <source>
        <dbReference type="ARBA" id="ARBA00022490"/>
    </source>
</evidence>
<dbReference type="PaxDb" id="2903-EOD42150"/>
<comment type="similarity">
    <text evidence="3">Belongs to the plant globin family.</text>
</comment>
<comment type="subcellular location">
    <subcellularLocation>
        <location evidence="2">Cytoplasm</location>
    </subcellularLocation>
    <subcellularLocation>
        <location evidence="1">Nucleus</location>
    </subcellularLocation>
</comment>
<dbReference type="GO" id="GO:0046872">
    <property type="term" value="F:metal ion binding"/>
    <property type="evidence" value="ECO:0007669"/>
    <property type="project" value="UniProtKB-KW"/>
</dbReference>
<dbReference type="Gene3D" id="1.10.490.10">
    <property type="entry name" value="Globins"/>
    <property type="match status" value="1"/>
</dbReference>
<evidence type="ECO:0000256" key="9">
    <source>
        <dbReference type="ARBA" id="ARBA00023242"/>
    </source>
</evidence>
<keyword evidence="10" id="KW-0813">Transport</keyword>
<protein>
    <recommendedName>
        <fullName evidence="11">Globin domain-containing protein</fullName>
    </recommendedName>
</protein>
<dbReference type="RefSeq" id="XP_005794579.1">
    <property type="nucleotide sequence ID" value="XM_005794522.1"/>
</dbReference>
<keyword evidence="13" id="KW-1185">Reference proteome</keyword>
<dbReference type="GO" id="GO:0005344">
    <property type="term" value="F:oxygen carrier activity"/>
    <property type="evidence" value="ECO:0007669"/>
    <property type="project" value="UniProtKB-KW"/>
</dbReference>
<keyword evidence="5" id="KW-0963">Cytoplasm</keyword>
<comment type="similarity">
    <text evidence="10">Belongs to the globin family.</text>
</comment>
<dbReference type="GO" id="GO:0019825">
    <property type="term" value="F:oxygen binding"/>
    <property type="evidence" value="ECO:0007669"/>
    <property type="project" value="InterPro"/>
</dbReference>
<sequence length="199" mass="21183">MPFPDTIPELRSSWSAAVGVLFFKRIFEIAPGALELFSFRDVPAPELYESAKLKSHALKVMNTVGVAVSMLDDVPALLPVLEGLGKKHVDYGVVPAHYEVVGQALLDTLALGLGDAFTPELKAAWAEIYGVVSSTMIKGANKVPAPAYTEHGSYATHSGADLGAIKDSQANAESWYTSPDCMPQSVRSCVSSLMPTKSA</sequence>
<reference evidence="12" key="2">
    <citation type="submission" date="2024-10" db="UniProtKB">
        <authorList>
            <consortium name="EnsemblProtists"/>
        </authorList>
    </citation>
    <scope>IDENTIFICATION</scope>
</reference>
<evidence type="ECO:0000256" key="1">
    <source>
        <dbReference type="ARBA" id="ARBA00004123"/>
    </source>
</evidence>
<dbReference type="InterPro" id="IPR009050">
    <property type="entry name" value="Globin-like_sf"/>
</dbReference>
<keyword evidence="7" id="KW-0479">Metal-binding</keyword>
<keyword evidence="9" id="KW-0539">Nucleus</keyword>
<dbReference type="KEGG" id="ehx:EMIHUDRAFT_194900"/>
<dbReference type="GO" id="GO:0020037">
    <property type="term" value="F:heme binding"/>
    <property type="evidence" value="ECO:0007669"/>
    <property type="project" value="InterPro"/>
</dbReference>
<dbReference type="InterPro" id="IPR001032">
    <property type="entry name" value="Leghaemoglobin-like"/>
</dbReference>
<dbReference type="GO" id="GO:0005634">
    <property type="term" value="C:nucleus"/>
    <property type="evidence" value="ECO:0007669"/>
    <property type="project" value="UniProtKB-SubCell"/>
</dbReference>
<accession>A0A0D3L2B5</accession>
<keyword evidence="10" id="KW-0561">Oxygen transport</keyword>
<keyword evidence="6 10" id="KW-0349">Heme</keyword>
<dbReference type="OMA" id="FLMHASY"/>
<dbReference type="AlphaFoldDB" id="A0A0D3L2B5"/>
<dbReference type="InterPro" id="IPR012292">
    <property type="entry name" value="Globin/Proto"/>
</dbReference>
<evidence type="ECO:0000313" key="12">
    <source>
        <dbReference type="EnsemblProtists" id="EOD42150"/>
    </source>
</evidence>
<evidence type="ECO:0000256" key="3">
    <source>
        <dbReference type="ARBA" id="ARBA00007609"/>
    </source>
</evidence>
<evidence type="ECO:0000313" key="13">
    <source>
        <dbReference type="Proteomes" id="UP000013827"/>
    </source>
</evidence>
<reference evidence="13" key="1">
    <citation type="journal article" date="2013" name="Nature">
        <title>Pan genome of the phytoplankton Emiliania underpins its global distribution.</title>
        <authorList>
            <person name="Read B.A."/>
            <person name="Kegel J."/>
            <person name="Klute M.J."/>
            <person name="Kuo A."/>
            <person name="Lefebvre S.C."/>
            <person name="Maumus F."/>
            <person name="Mayer C."/>
            <person name="Miller J."/>
            <person name="Monier A."/>
            <person name="Salamov A."/>
            <person name="Young J."/>
            <person name="Aguilar M."/>
            <person name="Claverie J.M."/>
            <person name="Frickenhaus S."/>
            <person name="Gonzalez K."/>
            <person name="Herman E.K."/>
            <person name="Lin Y.C."/>
            <person name="Napier J."/>
            <person name="Ogata H."/>
            <person name="Sarno A.F."/>
            <person name="Shmutz J."/>
            <person name="Schroeder D."/>
            <person name="de Vargas C."/>
            <person name="Verret F."/>
            <person name="von Dassow P."/>
            <person name="Valentin K."/>
            <person name="Van de Peer Y."/>
            <person name="Wheeler G."/>
            <person name="Dacks J.B."/>
            <person name="Delwiche C.F."/>
            <person name="Dyhrman S.T."/>
            <person name="Glockner G."/>
            <person name="John U."/>
            <person name="Richards T."/>
            <person name="Worden A.Z."/>
            <person name="Zhang X."/>
            <person name="Grigoriev I.V."/>
            <person name="Allen A.E."/>
            <person name="Bidle K."/>
            <person name="Borodovsky M."/>
            <person name="Bowler C."/>
            <person name="Brownlee C."/>
            <person name="Cock J.M."/>
            <person name="Elias M."/>
            <person name="Gladyshev V.N."/>
            <person name="Groth M."/>
            <person name="Guda C."/>
            <person name="Hadaegh A."/>
            <person name="Iglesias-Rodriguez M.D."/>
            <person name="Jenkins J."/>
            <person name="Jones B.M."/>
            <person name="Lawson T."/>
            <person name="Leese F."/>
            <person name="Lindquist E."/>
            <person name="Lobanov A."/>
            <person name="Lomsadze A."/>
            <person name="Malik S.B."/>
            <person name="Marsh M.E."/>
            <person name="Mackinder L."/>
            <person name="Mock T."/>
            <person name="Mueller-Roeber B."/>
            <person name="Pagarete A."/>
            <person name="Parker M."/>
            <person name="Probert I."/>
            <person name="Quesneville H."/>
            <person name="Raines C."/>
            <person name="Rensing S.A."/>
            <person name="Riano-Pachon D.M."/>
            <person name="Richier S."/>
            <person name="Rokitta S."/>
            <person name="Shiraiwa Y."/>
            <person name="Soanes D.M."/>
            <person name="van der Giezen M."/>
            <person name="Wahlund T.M."/>
            <person name="Williams B."/>
            <person name="Wilson W."/>
            <person name="Wolfe G."/>
            <person name="Wurch L.L."/>
        </authorList>
    </citation>
    <scope>NUCLEOTIDE SEQUENCE</scope>
</reference>
<evidence type="ECO:0000256" key="2">
    <source>
        <dbReference type="ARBA" id="ARBA00004496"/>
    </source>
</evidence>
<dbReference type="EnsemblProtists" id="EOD42150">
    <property type="protein sequence ID" value="EOD42150"/>
    <property type="gene ID" value="EMIHUDRAFT_194900"/>
</dbReference>
<proteinExistence type="inferred from homology"/>
<dbReference type="Proteomes" id="UP000013827">
    <property type="component" value="Unassembled WGS sequence"/>
</dbReference>
<dbReference type="GeneID" id="17287420"/>
<name>A0A0D3L2B5_EMIH1</name>
<dbReference type="GO" id="GO:0005737">
    <property type="term" value="C:cytoplasm"/>
    <property type="evidence" value="ECO:0007669"/>
    <property type="project" value="UniProtKB-SubCell"/>
</dbReference>
<evidence type="ECO:0000256" key="4">
    <source>
        <dbReference type="ARBA" id="ARBA00011738"/>
    </source>
</evidence>
<comment type="subunit">
    <text evidence="4">Homodimer.</text>
</comment>
<evidence type="ECO:0000256" key="7">
    <source>
        <dbReference type="ARBA" id="ARBA00022723"/>
    </source>
</evidence>
<dbReference type="InterPro" id="IPR000971">
    <property type="entry name" value="Globin"/>
</dbReference>
<dbReference type="PROSITE" id="PS01033">
    <property type="entry name" value="GLOBIN"/>
    <property type="match status" value="1"/>
</dbReference>
<dbReference type="PANTHER" id="PTHR22924:SF98">
    <property type="entry name" value="NON-SYMBIOTIC HEMOGLOBIN 3"/>
    <property type="match status" value="1"/>
</dbReference>
<organism evidence="12 13">
    <name type="scientific">Emiliania huxleyi (strain CCMP1516)</name>
    <dbReference type="NCBI Taxonomy" id="280463"/>
    <lineage>
        <taxon>Eukaryota</taxon>
        <taxon>Haptista</taxon>
        <taxon>Haptophyta</taxon>
        <taxon>Prymnesiophyceae</taxon>
        <taxon>Isochrysidales</taxon>
        <taxon>Noelaerhabdaceae</taxon>
        <taxon>Emiliania</taxon>
    </lineage>
</organism>
<dbReference type="eggNOG" id="KOG3378">
    <property type="taxonomic scope" value="Eukaryota"/>
</dbReference>
<feature type="domain" description="Globin" evidence="11">
    <location>
        <begin position="1"/>
        <end position="141"/>
    </location>
</feature>
<dbReference type="STRING" id="2903.R1FSQ6"/>
<dbReference type="PANTHER" id="PTHR22924">
    <property type="entry name" value="LEGHEMOGLOBIN-RELATED"/>
    <property type="match status" value="1"/>
</dbReference>
<dbReference type="Pfam" id="PF00042">
    <property type="entry name" value="Globin"/>
    <property type="match status" value="1"/>
</dbReference>
<evidence type="ECO:0000256" key="6">
    <source>
        <dbReference type="ARBA" id="ARBA00022617"/>
    </source>
</evidence>
<dbReference type="HOGENOM" id="CLU_1374445_0_0_1"/>
<evidence type="ECO:0000259" key="11">
    <source>
        <dbReference type="PROSITE" id="PS01033"/>
    </source>
</evidence>
<evidence type="ECO:0000256" key="8">
    <source>
        <dbReference type="ARBA" id="ARBA00023004"/>
    </source>
</evidence>
<keyword evidence="8" id="KW-0408">Iron</keyword>
<dbReference type="SUPFAM" id="SSF46458">
    <property type="entry name" value="Globin-like"/>
    <property type="match status" value="1"/>
</dbReference>
<evidence type="ECO:0000256" key="10">
    <source>
        <dbReference type="RuleBase" id="RU000356"/>
    </source>
</evidence>